<dbReference type="KEGG" id="lje:BUE77_02390"/>
<dbReference type="AlphaFoldDB" id="A0A5N1ICR7"/>
<comment type="caution">
    <text evidence="2">The sequence shown here is derived from an EMBL/GenBank/DDBJ whole genome shotgun (WGS) entry which is preliminary data.</text>
</comment>
<feature type="transmembrane region" description="Helical" evidence="1">
    <location>
        <begin position="60"/>
        <end position="80"/>
    </location>
</feature>
<proteinExistence type="predicted"/>
<dbReference type="Proteomes" id="UP000327236">
    <property type="component" value="Unassembled WGS sequence"/>
</dbReference>
<feature type="transmembrane region" description="Helical" evidence="1">
    <location>
        <begin position="86"/>
        <end position="106"/>
    </location>
</feature>
<dbReference type="PROSITE" id="PS51257">
    <property type="entry name" value="PROKAR_LIPOPROTEIN"/>
    <property type="match status" value="1"/>
</dbReference>
<organism evidence="2 3">
    <name type="scientific">Lactobacillus jensenii</name>
    <dbReference type="NCBI Taxonomy" id="109790"/>
    <lineage>
        <taxon>Bacteria</taxon>
        <taxon>Bacillati</taxon>
        <taxon>Bacillota</taxon>
        <taxon>Bacilli</taxon>
        <taxon>Lactobacillales</taxon>
        <taxon>Lactobacillaceae</taxon>
        <taxon>Lactobacillus</taxon>
    </lineage>
</organism>
<reference evidence="2 3" key="1">
    <citation type="submission" date="2019-09" db="EMBL/GenBank/DDBJ databases">
        <title>Draft genome sequence assemblies of isolates from the urinary tract.</title>
        <authorList>
            <person name="Mores C.R."/>
            <person name="Putonti C."/>
            <person name="Wolfe A.J."/>
        </authorList>
    </citation>
    <scope>NUCLEOTIDE SEQUENCE [LARGE SCALE GENOMIC DNA]</scope>
    <source>
        <strain evidence="2 3">UMB246</strain>
    </source>
</reference>
<accession>A0A5N1ICR7</accession>
<sequence>MFRRHLVDWGLLTLSFIILACVLLMWLAGQTSSLIFNSITVIISLGVLAGCIIPQIALTWLIIFLTTIGSASLLLGYVVMPTFQKLLLLSTFPIIASLTALAKQIIGAWGWIDRNRTDINNYIAHYNPVVKLKSKYDATHLYHKEVRFIINEEKAKLRIDLNMIQWVHSKQFRQFHEEEYKETLHSISKILKDLRFPSEQIYYLGNETFLIISYALDQETLTYKNAQTQASLKKLSSFQALPQYKWASLHINRKNVYDYMELNDALRYLTREMETDLVIEYLKGVESCD</sequence>
<dbReference type="OrthoDB" id="2147406at2"/>
<keyword evidence="1" id="KW-1133">Transmembrane helix</keyword>
<name>A0A5N1ICR7_LACJE</name>
<keyword evidence="1" id="KW-0812">Transmembrane</keyword>
<protein>
    <recommendedName>
        <fullName evidence="4">GGDEF domain-containing protein</fullName>
    </recommendedName>
</protein>
<dbReference type="RefSeq" id="WP_006585120.1">
    <property type="nucleotide sequence ID" value="NZ_CATOUV010000001.1"/>
</dbReference>
<gene>
    <name evidence="2" type="ORF">F6H94_07005</name>
</gene>
<dbReference type="EMBL" id="VYWW01000033">
    <property type="protein sequence ID" value="KAA9321150.1"/>
    <property type="molecule type" value="Genomic_DNA"/>
</dbReference>
<dbReference type="GeneID" id="31742551"/>
<evidence type="ECO:0000256" key="1">
    <source>
        <dbReference type="SAM" id="Phobius"/>
    </source>
</evidence>
<evidence type="ECO:0008006" key="4">
    <source>
        <dbReference type="Google" id="ProtNLM"/>
    </source>
</evidence>
<feature type="transmembrane region" description="Helical" evidence="1">
    <location>
        <begin position="7"/>
        <end position="28"/>
    </location>
</feature>
<feature type="transmembrane region" description="Helical" evidence="1">
    <location>
        <begin position="34"/>
        <end position="53"/>
    </location>
</feature>
<evidence type="ECO:0000313" key="2">
    <source>
        <dbReference type="EMBL" id="KAA9321150.1"/>
    </source>
</evidence>
<evidence type="ECO:0000313" key="3">
    <source>
        <dbReference type="Proteomes" id="UP000327236"/>
    </source>
</evidence>
<keyword evidence="1" id="KW-0472">Membrane</keyword>